<organism evidence="1 2">
    <name type="scientific">Caerostris darwini</name>
    <dbReference type="NCBI Taxonomy" id="1538125"/>
    <lineage>
        <taxon>Eukaryota</taxon>
        <taxon>Metazoa</taxon>
        <taxon>Ecdysozoa</taxon>
        <taxon>Arthropoda</taxon>
        <taxon>Chelicerata</taxon>
        <taxon>Arachnida</taxon>
        <taxon>Araneae</taxon>
        <taxon>Araneomorphae</taxon>
        <taxon>Entelegynae</taxon>
        <taxon>Araneoidea</taxon>
        <taxon>Araneidae</taxon>
        <taxon>Caerostris</taxon>
    </lineage>
</organism>
<evidence type="ECO:0000313" key="1">
    <source>
        <dbReference type="EMBL" id="GIY87145.1"/>
    </source>
</evidence>
<dbReference type="AlphaFoldDB" id="A0AAV4WW79"/>
<protein>
    <submittedName>
        <fullName evidence="1">Uncharacterized protein</fullName>
    </submittedName>
</protein>
<dbReference type="Proteomes" id="UP001054837">
    <property type="component" value="Unassembled WGS sequence"/>
</dbReference>
<comment type="caution">
    <text evidence="1">The sequence shown here is derived from an EMBL/GenBank/DDBJ whole genome shotgun (WGS) entry which is preliminary data.</text>
</comment>
<reference evidence="1 2" key="1">
    <citation type="submission" date="2021-06" db="EMBL/GenBank/DDBJ databases">
        <title>Caerostris darwini draft genome.</title>
        <authorList>
            <person name="Kono N."/>
            <person name="Arakawa K."/>
        </authorList>
    </citation>
    <scope>NUCLEOTIDE SEQUENCE [LARGE SCALE GENOMIC DNA]</scope>
</reference>
<evidence type="ECO:0000313" key="2">
    <source>
        <dbReference type="Proteomes" id="UP001054837"/>
    </source>
</evidence>
<name>A0AAV4WW79_9ARAC</name>
<proteinExistence type="predicted"/>
<accession>A0AAV4WW79</accession>
<dbReference type="EMBL" id="BPLQ01015305">
    <property type="protein sequence ID" value="GIY87145.1"/>
    <property type="molecule type" value="Genomic_DNA"/>
</dbReference>
<keyword evidence="2" id="KW-1185">Reference proteome</keyword>
<sequence>MKTYSGEGDHAFFPLCSCATDLSEVEVLIRLRSEIGHDESIHSWCRFEGGVSLYVLTDLFRFAVTPQNGYSLGNNIKWEMGGESCANSVCSADFEFGVDV</sequence>
<gene>
    <name evidence="1" type="ORF">CDAR_174691</name>
</gene>